<dbReference type="SUPFAM" id="SSF53335">
    <property type="entry name" value="S-adenosyl-L-methionine-dependent methyltransferases"/>
    <property type="match status" value="1"/>
</dbReference>
<evidence type="ECO:0000259" key="3">
    <source>
        <dbReference type="Pfam" id="PF13649"/>
    </source>
</evidence>
<dbReference type="EMBL" id="CDGJ01000104">
    <property type="protein sequence ID" value="CEJ08885.1"/>
    <property type="molecule type" value="Genomic_DNA"/>
</dbReference>
<reference evidence="4" key="2">
    <citation type="submission" date="2020-01" db="EMBL/GenBank/DDBJ databases">
        <authorList>
            <person name="Hornung B."/>
        </authorList>
    </citation>
    <scope>NUCLEOTIDE SEQUENCE</scope>
    <source>
        <strain evidence="4">PacBioINE</strain>
    </source>
</reference>
<proteinExistence type="predicted"/>
<dbReference type="CDD" id="cd02440">
    <property type="entry name" value="AdoMet_MTases"/>
    <property type="match status" value="1"/>
</dbReference>
<sequence length="229" mass="25409">MSEALFDQAAEDYDSWYETEVGKAADRVERALAQSMFQPSGSRVLEVGCGTGQYTVWLAQEGYDLTALDVSGEMMAKARAKISAIGRRVQWRQADIKEIVSEPGKFHGIFSMTAFEFIPRPGEVLAKLYERLEPGGCLLIGVIAGNSPWSEFYEEVAREKPTSVFARANLYGENDIRRWQVGGRLELKQCLFFPPTVASAKEALAMEERKSGPAGFILAKWVKEVGIIA</sequence>
<name>A0A8S0W7N2_9FIRM</name>
<reference evidence="5" key="1">
    <citation type="submission" date="2014-11" db="EMBL/GenBank/DDBJ databases">
        <authorList>
            <person name="Hornung B.V."/>
        </authorList>
    </citation>
    <scope>NUCLEOTIDE SEQUENCE</scope>
    <source>
        <strain evidence="5">INE</strain>
    </source>
</reference>
<dbReference type="Proteomes" id="UP001071230">
    <property type="component" value="Unassembled WGS sequence"/>
</dbReference>
<dbReference type="Proteomes" id="UP000836597">
    <property type="component" value="Chromosome"/>
</dbReference>
<dbReference type="PANTHER" id="PTHR43861">
    <property type="entry name" value="TRANS-ACONITATE 2-METHYLTRANSFERASE-RELATED"/>
    <property type="match status" value="1"/>
</dbReference>
<dbReference type="KEGG" id="aacx:DEACI_1612"/>
<dbReference type="RefSeq" id="WP_240984543.1">
    <property type="nucleotide sequence ID" value="NZ_CDGJ01000104.1"/>
</dbReference>
<dbReference type="GO" id="GO:0032259">
    <property type="term" value="P:methylation"/>
    <property type="evidence" value="ECO:0007669"/>
    <property type="project" value="UniProtKB-KW"/>
</dbReference>
<organism evidence="4">
    <name type="scientific">Acididesulfobacillus acetoxydans</name>
    <dbReference type="NCBI Taxonomy" id="1561005"/>
    <lineage>
        <taxon>Bacteria</taxon>
        <taxon>Bacillati</taxon>
        <taxon>Bacillota</taxon>
        <taxon>Clostridia</taxon>
        <taxon>Eubacteriales</taxon>
        <taxon>Peptococcaceae</taxon>
        <taxon>Acididesulfobacillus</taxon>
    </lineage>
</organism>
<keyword evidence="6" id="KW-1185">Reference proteome</keyword>
<evidence type="ECO:0000256" key="2">
    <source>
        <dbReference type="ARBA" id="ARBA00022679"/>
    </source>
</evidence>
<feature type="domain" description="Methyltransferase" evidence="3">
    <location>
        <begin position="44"/>
        <end position="136"/>
    </location>
</feature>
<protein>
    <submittedName>
        <fullName evidence="4">Methyltransferase domain protein</fullName>
    </submittedName>
</protein>
<dbReference type="PANTHER" id="PTHR43861:SF1">
    <property type="entry name" value="TRANS-ACONITATE 2-METHYLTRANSFERASE"/>
    <property type="match status" value="1"/>
</dbReference>
<dbReference type="InterPro" id="IPR041698">
    <property type="entry name" value="Methyltransf_25"/>
</dbReference>
<evidence type="ECO:0000313" key="5">
    <source>
        <dbReference type="EMBL" id="CEJ08885.1"/>
    </source>
</evidence>
<keyword evidence="1 4" id="KW-0489">Methyltransferase</keyword>
<dbReference type="Gene3D" id="3.40.50.150">
    <property type="entry name" value="Vaccinia Virus protein VP39"/>
    <property type="match status" value="1"/>
</dbReference>
<accession>A0A8S0W7N2</accession>
<evidence type="ECO:0000313" key="6">
    <source>
        <dbReference type="Proteomes" id="UP001071230"/>
    </source>
</evidence>
<dbReference type="EMBL" id="LR746496">
    <property type="protein sequence ID" value="CAA7600959.1"/>
    <property type="molecule type" value="Genomic_DNA"/>
</dbReference>
<evidence type="ECO:0000313" key="4">
    <source>
        <dbReference type="EMBL" id="CAA7600959.1"/>
    </source>
</evidence>
<dbReference type="InterPro" id="IPR029063">
    <property type="entry name" value="SAM-dependent_MTases_sf"/>
</dbReference>
<dbReference type="Pfam" id="PF13649">
    <property type="entry name" value="Methyltransf_25"/>
    <property type="match status" value="1"/>
</dbReference>
<gene>
    <name evidence="4" type="ORF">DEACI_1612</name>
    <name evidence="5" type="ORF">DEACI_3367</name>
</gene>
<dbReference type="AlphaFoldDB" id="A0A8S0W7N2"/>
<dbReference type="GO" id="GO:0008168">
    <property type="term" value="F:methyltransferase activity"/>
    <property type="evidence" value="ECO:0007669"/>
    <property type="project" value="UniProtKB-KW"/>
</dbReference>
<evidence type="ECO:0000256" key="1">
    <source>
        <dbReference type="ARBA" id="ARBA00022603"/>
    </source>
</evidence>
<keyword evidence="2" id="KW-0808">Transferase</keyword>